<feature type="region of interest" description="Disordered" evidence="1">
    <location>
        <begin position="1"/>
        <end position="139"/>
    </location>
</feature>
<evidence type="ECO:0000256" key="1">
    <source>
        <dbReference type="SAM" id="MobiDB-lite"/>
    </source>
</evidence>
<comment type="caution">
    <text evidence="2">The sequence shown here is derived from an EMBL/GenBank/DDBJ whole genome shotgun (WGS) entry which is preliminary data.</text>
</comment>
<keyword evidence="3" id="KW-1185">Reference proteome</keyword>
<dbReference type="Proteomes" id="UP000266841">
    <property type="component" value="Unassembled WGS sequence"/>
</dbReference>
<reference evidence="2 3" key="1">
    <citation type="journal article" date="2012" name="Genome Biol.">
        <title>Genome and low-iron response of an oceanic diatom adapted to chronic iron limitation.</title>
        <authorList>
            <person name="Lommer M."/>
            <person name="Specht M."/>
            <person name="Roy A.S."/>
            <person name="Kraemer L."/>
            <person name="Andreson R."/>
            <person name="Gutowska M.A."/>
            <person name="Wolf J."/>
            <person name="Bergner S.V."/>
            <person name="Schilhabel M.B."/>
            <person name="Klostermeier U.C."/>
            <person name="Beiko R.G."/>
            <person name="Rosenstiel P."/>
            <person name="Hippler M."/>
            <person name="Laroche J."/>
        </authorList>
    </citation>
    <scope>NUCLEOTIDE SEQUENCE [LARGE SCALE GENOMIC DNA]</scope>
    <source>
        <strain evidence="2 3">CCMP1005</strain>
    </source>
</reference>
<evidence type="ECO:0000313" key="3">
    <source>
        <dbReference type="Proteomes" id="UP000266841"/>
    </source>
</evidence>
<feature type="non-terminal residue" evidence="2">
    <location>
        <position position="1"/>
    </location>
</feature>
<name>K0SJ02_THAOC</name>
<evidence type="ECO:0000313" key="2">
    <source>
        <dbReference type="EMBL" id="EJK64954.1"/>
    </source>
</evidence>
<organism evidence="2 3">
    <name type="scientific">Thalassiosira oceanica</name>
    <name type="common">Marine diatom</name>
    <dbReference type="NCBI Taxonomy" id="159749"/>
    <lineage>
        <taxon>Eukaryota</taxon>
        <taxon>Sar</taxon>
        <taxon>Stramenopiles</taxon>
        <taxon>Ochrophyta</taxon>
        <taxon>Bacillariophyta</taxon>
        <taxon>Coscinodiscophyceae</taxon>
        <taxon>Thalassiosirophycidae</taxon>
        <taxon>Thalassiosirales</taxon>
        <taxon>Thalassiosiraceae</taxon>
        <taxon>Thalassiosira</taxon>
    </lineage>
</organism>
<proteinExistence type="predicted"/>
<feature type="compositionally biased region" description="Basic and acidic residues" evidence="1">
    <location>
        <begin position="51"/>
        <end position="64"/>
    </location>
</feature>
<feature type="region of interest" description="Disordered" evidence="1">
    <location>
        <begin position="160"/>
        <end position="233"/>
    </location>
</feature>
<accession>K0SJ02</accession>
<dbReference type="EMBL" id="AGNL01016638">
    <property type="protein sequence ID" value="EJK64954.1"/>
    <property type="molecule type" value="Genomic_DNA"/>
</dbReference>
<dbReference type="AlphaFoldDB" id="K0SJ02"/>
<sequence length="233" mass="24903">GIEGGVDVRSSPSPGSRLLHLTPGPASGRDGVRAPRRGASPYPSRGTSRLRGREDEESVPRAIDDAAMDDSPEDERSPGAGGSRPSGSVRDGRRRLPTAGTSRGRMTRPVLRTPPRGRSTAARREGLWDPSSPPRARRLDAEDFLKVVREFVRARQELSNGRHIVPGGPATTEGGRVAAGRRPGGREARSSRAPWQILDRNSQETGRGADQGPPAERARRGGHGTPLGVEFGR</sequence>
<protein>
    <submittedName>
        <fullName evidence="2">Uncharacterized protein</fullName>
    </submittedName>
</protein>
<gene>
    <name evidence="2" type="ORF">THAOC_14252</name>
</gene>